<organism evidence="2 3">
    <name type="scientific">Dorea formicigenerans</name>
    <dbReference type="NCBI Taxonomy" id="39486"/>
    <lineage>
        <taxon>Bacteria</taxon>
        <taxon>Bacillati</taxon>
        <taxon>Bacillota</taxon>
        <taxon>Clostridia</taxon>
        <taxon>Lachnospirales</taxon>
        <taxon>Lachnospiraceae</taxon>
        <taxon>Dorea</taxon>
    </lineage>
</organism>
<dbReference type="PANTHER" id="PTHR30354:SF11">
    <property type="entry name" value="PERMEASE"/>
    <property type="match status" value="1"/>
</dbReference>
<reference evidence="2 3" key="1">
    <citation type="submission" date="2018-08" db="EMBL/GenBank/DDBJ databases">
        <title>A genome reference for cultivated species of the human gut microbiota.</title>
        <authorList>
            <person name="Zou Y."/>
            <person name="Xue W."/>
            <person name="Luo G."/>
        </authorList>
    </citation>
    <scope>NUCLEOTIDE SEQUENCE [LARGE SCALE GENOMIC DNA]</scope>
    <source>
        <strain evidence="2 3">TF09-3</strain>
    </source>
</reference>
<dbReference type="AlphaFoldDB" id="A0A3E4PIZ7"/>
<keyword evidence="1" id="KW-0472">Membrane</keyword>
<dbReference type="GO" id="GO:0005886">
    <property type="term" value="C:plasma membrane"/>
    <property type="evidence" value="ECO:0007669"/>
    <property type="project" value="TreeGrafter"/>
</dbReference>
<evidence type="ECO:0000313" key="3">
    <source>
        <dbReference type="Proteomes" id="UP000261324"/>
    </source>
</evidence>
<accession>A0A3E4PIZ7</accession>
<feature type="transmembrane region" description="Helical" evidence="1">
    <location>
        <begin position="385"/>
        <end position="402"/>
    </location>
</feature>
<name>A0A3E4PIZ7_9FIRM</name>
<comment type="caution">
    <text evidence="2">The sequence shown here is derived from an EMBL/GenBank/DDBJ whole genome shotgun (WGS) entry which is preliminary data.</text>
</comment>
<feature type="transmembrane region" description="Helical" evidence="1">
    <location>
        <begin position="233"/>
        <end position="256"/>
    </location>
</feature>
<feature type="transmembrane region" description="Helical" evidence="1">
    <location>
        <begin position="29"/>
        <end position="48"/>
    </location>
</feature>
<keyword evidence="1" id="KW-1133">Transmembrane helix</keyword>
<proteinExistence type="predicted"/>
<dbReference type="RefSeq" id="WP_117660656.1">
    <property type="nucleotide sequence ID" value="NZ_QSRA01000024.1"/>
</dbReference>
<sequence length="477" mass="50105">MSGAFLVFNLIISIAIMIALILVPKFNPALSLVIASIYMGVTCGLGFVNSIETIGTGFGNMMAGIGLPIGFGVILGQLMSDTGAAKVIARTIVHAVPNKYVLYAVAFAGFVLAIPVFFDVTFIILIPIGVAVAREVNKPLAYVVGALTIGDGIAQTLVPPTPNPLAAPGILNFDLGTMVIMGLIIGAIATLISVFVYTKIHDKGIFDAEKDVNKDAEIYVEEDLNENQKVPGFFVSLLPILLPVFCILVGTGALAVSENVPWIAQFLGNKIIAIMIGTLCAYFIGYKYLGRNKVENSANEALKQAGVVLLITGAGGSFGAVIAATDIGNALVSTLNINSGSVLKTLLLAYFIGCIFRIAQGSGTVAGITAMTIMATIAPSVSVHPVYIALAALAGGISVGHVNDSGFWVVSNMSGFNVKGGLKTYTLAQMIMSVSIYVFNSYLCIDFAGSNRLKTCGFTEYVQQKEDVLLFLICKSI</sequence>
<feature type="transmembrane region" description="Helical" evidence="1">
    <location>
        <begin position="347"/>
        <end position="373"/>
    </location>
</feature>
<evidence type="ECO:0000313" key="2">
    <source>
        <dbReference type="EMBL" id="RGK80052.1"/>
    </source>
</evidence>
<dbReference type="PANTHER" id="PTHR30354">
    <property type="entry name" value="GNT FAMILY GLUCONATE TRANSPORTER"/>
    <property type="match status" value="1"/>
</dbReference>
<dbReference type="GO" id="GO:0015128">
    <property type="term" value="F:gluconate transmembrane transporter activity"/>
    <property type="evidence" value="ECO:0007669"/>
    <property type="project" value="InterPro"/>
</dbReference>
<dbReference type="EMBL" id="QSRA01000024">
    <property type="protein sequence ID" value="RGK80052.1"/>
    <property type="molecule type" value="Genomic_DNA"/>
</dbReference>
<feature type="transmembrane region" description="Helical" evidence="1">
    <location>
        <begin position="422"/>
        <end position="445"/>
    </location>
</feature>
<feature type="transmembrane region" description="Helical" evidence="1">
    <location>
        <begin position="178"/>
        <end position="197"/>
    </location>
</feature>
<feature type="transmembrane region" description="Helical" evidence="1">
    <location>
        <begin position="305"/>
        <end position="327"/>
    </location>
</feature>
<feature type="transmembrane region" description="Helical" evidence="1">
    <location>
        <begin position="60"/>
        <end position="80"/>
    </location>
</feature>
<feature type="transmembrane region" description="Helical" evidence="1">
    <location>
        <begin position="262"/>
        <end position="284"/>
    </location>
</feature>
<feature type="transmembrane region" description="Helical" evidence="1">
    <location>
        <begin position="5"/>
        <end position="23"/>
    </location>
</feature>
<keyword evidence="1" id="KW-0812">Transmembrane</keyword>
<gene>
    <name evidence="2" type="ORF">DXC93_14100</name>
</gene>
<feature type="transmembrane region" description="Helical" evidence="1">
    <location>
        <begin position="140"/>
        <end position="158"/>
    </location>
</feature>
<protein>
    <submittedName>
        <fullName evidence="2">GntP family permease</fullName>
    </submittedName>
</protein>
<dbReference type="Pfam" id="PF02447">
    <property type="entry name" value="GntP_permease"/>
    <property type="match status" value="1"/>
</dbReference>
<evidence type="ECO:0000256" key="1">
    <source>
        <dbReference type="SAM" id="Phobius"/>
    </source>
</evidence>
<dbReference type="Proteomes" id="UP000261324">
    <property type="component" value="Unassembled WGS sequence"/>
</dbReference>
<feature type="transmembrane region" description="Helical" evidence="1">
    <location>
        <begin position="100"/>
        <end position="133"/>
    </location>
</feature>
<dbReference type="InterPro" id="IPR003474">
    <property type="entry name" value="Glcn_transporter"/>
</dbReference>